<gene>
    <name evidence="2" type="ORF">GCM10022233_20320</name>
</gene>
<sequence>MAAAEEAPGGDGRGGAQNIHIGTAKGAFAFGAHGTANNYEAPRPALAAEQEELLRVVRQLREELRSFASSPQTDELTRQLDETQGEIQTTGEASPGRLTRLRQALQDAATAVGLAASGAAVTQAVAALLGG</sequence>
<organism evidence="2 3">
    <name type="scientific">Streptomyces shaanxiensis</name>
    <dbReference type="NCBI Taxonomy" id="653357"/>
    <lineage>
        <taxon>Bacteria</taxon>
        <taxon>Bacillati</taxon>
        <taxon>Actinomycetota</taxon>
        <taxon>Actinomycetes</taxon>
        <taxon>Kitasatosporales</taxon>
        <taxon>Streptomycetaceae</taxon>
        <taxon>Streptomyces</taxon>
    </lineage>
</organism>
<accession>A0ABP7UQF2</accession>
<keyword evidence="3" id="KW-1185">Reference proteome</keyword>
<evidence type="ECO:0000256" key="1">
    <source>
        <dbReference type="SAM" id="MobiDB-lite"/>
    </source>
</evidence>
<evidence type="ECO:0000313" key="2">
    <source>
        <dbReference type="EMBL" id="GAA4049894.1"/>
    </source>
</evidence>
<protein>
    <recommendedName>
        <fullName evidence="4">DUF4404 family protein</fullName>
    </recommendedName>
</protein>
<dbReference type="Proteomes" id="UP001499984">
    <property type="component" value="Unassembled WGS sequence"/>
</dbReference>
<comment type="caution">
    <text evidence="2">The sequence shown here is derived from an EMBL/GenBank/DDBJ whole genome shotgun (WGS) entry which is preliminary data.</text>
</comment>
<reference evidence="3" key="1">
    <citation type="journal article" date="2019" name="Int. J. Syst. Evol. Microbiol.">
        <title>The Global Catalogue of Microorganisms (GCM) 10K type strain sequencing project: providing services to taxonomists for standard genome sequencing and annotation.</title>
        <authorList>
            <consortium name="The Broad Institute Genomics Platform"/>
            <consortium name="The Broad Institute Genome Sequencing Center for Infectious Disease"/>
            <person name="Wu L."/>
            <person name="Ma J."/>
        </authorList>
    </citation>
    <scope>NUCLEOTIDE SEQUENCE [LARGE SCALE GENOMIC DNA]</scope>
    <source>
        <strain evidence="3">JCM 16925</strain>
    </source>
</reference>
<feature type="region of interest" description="Disordered" evidence="1">
    <location>
        <begin position="66"/>
        <end position="97"/>
    </location>
</feature>
<dbReference type="EMBL" id="BAAAZY010000007">
    <property type="protein sequence ID" value="GAA4049894.1"/>
    <property type="molecule type" value="Genomic_DNA"/>
</dbReference>
<evidence type="ECO:0008006" key="4">
    <source>
        <dbReference type="Google" id="ProtNLM"/>
    </source>
</evidence>
<proteinExistence type="predicted"/>
<name>A0ABP7UQF2_9ACTN</name>
<evidence type="ECO:0000313" key="3">
    <source>
        <dbReference type="Proteomes" id="UP001499984"/>
    </source>
</evidence>
<dbReference type="RefSeq" id="WP_345010868.1">
    <property type="nucleotide sequence ID" value="NZ_BAAAZY010000007.1"/>
</dbReference>